<reference evidence="1 2" key="1">
    <citation type="submission" date="2018-07" db="EMBL/GenBank/DDBJ databases">
        <title>Motiliproteus coralliicola sp. nov., a bacterium isolated from Coral.</title>
        <authorList>
            <person name="Wang G."/>
        </authorList>
    </citation>
    <scope>NUCLEOTIDE SEQUENCE [LARGE SCALE GENOMIC DNA]</scope>
    <source>
        <strain evidence="1 2">C34</strain>
    </source>
</reference>
<name>A0A369WEA2_9GAMM</name>
<dbReference type="EMBL" id="QQOH01000003">
    <property type="protein sequence ID" value="RDE19479.1"/>
    <property type="molecule type" value="Genomic_DNA"/>
</dbReference>
<keyword evidence="2" id="KW-1185">Reference proteome</keyword>
<evidence type="ECO:0000313" key="2">
    <source>
        <dbReference type="Proteomes" id="UP000253769"/>
    </source>
</evidence>
<proteinExistence type="predicted"/>
<dbReference type="PROSITE" id="PS51257">
    <property type="entry name" value="PROKAR_LIPOPROTEIN"/>
    <property type="match status" value="1"/>
</dbReference>
<dbReference type="RefSeq" id="WP_114695824.1">
    <property type="nucleotide sequence ID" value="NZ_QQOH01000003.1"/>
</dbReference>
<protein>
    <submittedName>
        <fullName evidence="1">Uncharacterized protein</fullName>
    </submittedName>
</protein>
<gene>
    <name evidence="1" type="ORF">DV711_11345</name>
</gene>
<dbReference type="AlphaFoldDB" id="A0A369WEA2"/>
<sequence>MKLILYFLLTIFIATGCTEKPIDRVTGLLIINESGQASIKECGTDLMFTFGQKLSPSFYVFLQDGKQLAKAGSIVVSVSGVIKDQVILEPQEHDMTKGVCSNAT</sequence>
<accession>A0A369WEA2</accession>
<evidence type="ECO:0000313" key="1">
    <source>
        <dbReference type="EMBL" id="RDE19479.1"/>
    </source>
</evidence>
<dbReference type="Proteomes" id="UP000253769">
    <property type="component" value="Unassembled WGS sequence"/>
</dbReference>
<comment type="caution">
    <text evidence="1">The sequence shown here is derived from an EMBL/GenBank/DDBJ whole genome shotgun (WGS) entry which is preliminary data.</text>
</comment>
<organism evidence="1 2">
    <name type="scientific">Motiliproteus coralliicola</name>
    <dbReference type="NCBI Taxonomy" id="2283196"/>
    <lineage>
        <taxon>Bacteria</taxon>
        <taxon>Pseudomonadati</taxon>
        <taxon>Pseudomonadota</taxon>
        <taxon>Gammaproteobacteria</taxon>
        <taxon>Oceanospirillales</taxon>
        <taxon>Oceanospirillaceae</taxon>
        <taxon>Motiliproteus</taxon>
    </lineage>
</organism>